<evidence type="ECO:0000313" key="3">
    <source>
        <dbReference type="Proteomes" id="UP000273022"/>
    </source>
</evidence>
<dbReference type="Proteomes" id="UP000273022">
    <property type="component" value="Unassembled WGS sequence"/>
</dbReference>
<feature type="compositionally biased region" description="Low complexity" evidence="1">
    <location>
        <begin position="223"/>
        <end position="234"/>
    </location>
</feature>
<gene>
    <name evidence="2" type="ORF">D5R81_18310</name>
</gene>
<reference evidence="2 3" key="1">
    <citation type="submission" date="2018-09" db="EMBL/GenBank/DDBJ databases">
        <title>Phylogeny of the Shewanellaceae, and recommendation for two new genera, Pseudoshewanella and Parashewanella.</title>
        <authorList>
            <person name="Wang G."/>
        </authorList>
    </citation>
    <scope>NUCLEOTIDE SEQUENCE [LARGE SCALE GENOMIC DNA]</scope>
    <source>
        <strain evidence="2 3">KCTC 22492</strain>
    </source>
</reference>
<sequence length="1184" mass="132287">MSSVSTVGVASIRQFEDAKPVVVENLMPDEIQSAQALLAHMQSFGDLPAPVVGYIRGLDAPDESSALSNTTRHKLKNLDEQNQLAGWVNEYLAKNHSPYRFKICKWLYVRSNVGQKDLVARQGDSTQLALVKIENGKVSSKPAVLVGPKLVAPLDAMAFQVDADKPEMKPEVVVVSRGTAEKQFNRNDSMVSVSDLLSPEKIETQDNSPSYNNVFEDFYPDLESSSGESSSGESSSDESSSDDGSLTCLSPQSSLVESLSPATPRSIPIPSDSENSFNKKSEAIKNRDRLRLNLARFKPSAAGLPKSTIAKTPAPYNDCDYDFERDDEDSVVSVVSHHEETCSDKRHETTPEVQTENIEAIGESTPIAQTDNNAGSINNLDICLKEKEDFEFKDFNINEAMTPGLLEGLPAFSFQNHSDVPDAPPSYNNIGTMGVLTDGAQTASQQFTPKFTPSSNALRARLAPEVFDYFGKMVEYTVLLNSLDEAHIMKVLSDRPGVRGWYYLYLQAKSAELSAKPTALNNDELNKLNWYYKRIAIINILNSRPVLQPEPLTKQVPSYSMLNPHNFYPAQANQESFYTSVMSEPNTLISDNFPPLMLEPSYPTQQPVEWLEELSVMPPNVMTSRSTQQWHQQQQLQQQSLAYSSVMEGTTSKPSDVAHGKATTHTHTLELSDTLKERFFGQSSIHGPINYSQSQTLIPQRRLSRISSHPDFGIDGKFDDIETMDLDMTDLWKMQQGERDLLEKQDQTAFIGNLNTDRRLVRRISTTITGRDIEFTSVNSEVNLPSAEARQPFSIEIDATSQPVSPSHATSSKNTQPMIMLDEDSRAQLADKLFGDLDQRSKIQSPSDHVAQVTAIATEKTKIEQIAEDLILRGGDFVSLSKEVRGIAIIKVNEIEMWGLIKSELIAVAKALTKFVNERSKNAESQVTRIQESNISSEPRGQANTYQRLNTSATQAKRPQKRAINSVEASEDSRSVKYPKLVETTIIDEMHSERGMHFKVSHFSAKTVTKFIKLPPYNLQRLDKLIYLHQDPSLENRYEFIATQFNSAKLGEVNSDLVKARAEHLAEMPSNFEAEKPTVDVDAIRPLRMTTPNAQTAREYKRVPVPAHGRHFMLSELPKNEAKSLKEMNQADLAILDGIIKKHTQKAGPKKYTLMMRRYNKKGFETVTVAMVKERVAFLQSPKN</sequence>
<dbReference type="EMBL" id="QYYH01000177">
    <property type="protein sequence ID" value="RJY05985.1"/>
    <property type="molecule type" value="Genomic_DNA"/>
</dbReference>
<accession>A0A3A6TES9</accession>
<protein>
    <submittedName>
        <fullName evidence="2">Uncharacterized protein</fullName>
    </submittedName>
</protein>
<evidence type="ECO:0000313" key="2">
    <source>
        <dbReference type="EMBL" id="RJY05985.1"/>
    </source>
</evidence>
<dbReference type="RefSeq" id="WP_121855041.1">
    <property type="nucleotide sequence ID" value="NZ_CP037952.1"/>
</dbReference>
<proteinExistence type="predicted"/>
<keyword evidence="3" id="KW-1185">Reference proteome</keyword>
<comment type="caution">
    <text evidence="2">The sequence shown here is derived from an EMBL/GenBank/DDBJ whole genome shotgun (WGS) entry which is preliminary data.</text>
</comment>
<feature type="compositionally biased region" description="Polar residues" evidence="1">
    <location>
        <begin position="247"/>
        <end position="263"/>
    </location>
</feature>
<feature type="region of interest" description="Disordered" evidence="1">
    <location>
        <begin position="199"/>
        <end position="284"/>
    </location>
</feature>
<evidence type="ECO:0000256" key="1">
    <source>
        <dbReference type="SAM" id="MobiDB-lite"/>
    </source>
</evidence>
<name>A0A3A6TES9_9GAMM</name>
<dbReference type="AlphaFoldDB" id="A0A3A6TES9"/>
<organism evidence="2 3">
    <name type="scientific">Parashewanella spongiae</name>
    <dbReference type="NCBI Taxonomy" id="342950"/>
    <lineage>
        <taxon>Bacteria</taxon>
        <taxon>Pseudomonadati</taxon>
        <taxon>Pseudomonadota</taxon>
        <taxon>Gammaproteobacteria</taxon>
        <taxon>Alteromonadales</taxon>
        <taxon>Shewanellaceae</taxon>
        <taxon>Parashewanella</taxon>
    </lineage>
</organism>